<dbReference type="EMBL" id="JAHRIP010063768">
    <property type="protein sequence ID" value="MEQ2305517.1"/>
    <property type="molecule type" value="Genomic_DNA"/>
</dbReference>
<keyword evidence="2" id="KW-1185">Reference proteome</keyword>
<dbReference type="Proteomes" id="UP001469553">
    <property type="component" value="Unassembled WGS sequence"/>
</dbReference>
<evidence type="ECO:0000313" key="2">
    <source>
        <dbReference type="Proteomes" id="UP001469553"/>
    </source>
</evidence>
<proteinExistence type="predicted"/>
<evidence type="ECO:0000313" key="1">
    <source>
        <dbReference type="EMBL" id="MEQ2305517.1"/>
    </source>
</evidence>
<accession>A0ABV0ZH01</accession>
<sequence>MTYLCVSRPSNQHPVRLIHHSFTFRRLVFKRTFSCVPLRLSAELIPPPPSSFTSTPGFLIPWPAIHHQCRIGGKTSLNLSLTYVHLSSYHSQHSCLPPRSERQRYNYVISHH</sequence>
<comment type="caution">
    <text evidence="1">The sequence shown here is derived from an EMBL/GenBank/DDBJ whole genome shotgun (WGS) entry which is preliminary data.</text>
</comment>
<reference evidence="1 2" key="1">
    <citation type="submission" date="2021-06" db="EMBL/GenBank/DDBJ databases">
        <authorList>
            <person name="Palmer J.M."/>
        </authorList>
    </citation>
    <scope>NUCLEOTIDE SEQUENCE [LARGE SCALE GENOMIC DNA]</scope>
    <source>
        <strain evidence="1 2">AS_MEX2019</strain>
        <tissue evidence="1">Muscle</tissue>
    </source>
</reference>
<protein>
    <submittedName>
        <fullName evidence="1">Uncharacterized protein</fullName>
    </submittedName>
</protein>
<gene>
    <name evidence="1" type="ORF">AMECASPLE_038710</name>
</gene>
<organism evidence="1 2">
    <name type="scientific">Ameca splendens</name>
    <dbReference type="NCBI Taxonomy" id="208324"/>
    <lineage>
        <taxon>Eukaryota</taxon>
        <taxon>Metazoa</taxon>
        <taxon>Chordata</taxon>
        <taxon>Craniata</taxon>
        <taxon>Vertebrata</taxon>
        <taxon>Euteleostomi</taxon>
        <taxon>Actinopterygii</taxon>
        <taxon>Neopterygii</taxon>
        <taxon>Teleostei</taxon>
        <taxon>Neoteleostei</taxon>
        <taxon>Acanthomorphata</taxon>
        <taxon>Ovalentaria</taxon>
        <taxon>Atherinomorphae</taxon>
        <taxon>Cyprinodontiformes</taxon>
        <taxon>Goodeidae</taxon>
        <taxon>Ameca</taxon>
    </lineage>
</organism>
<name>A0ABV0ZH01_9TELE</name>